<dbReference type="CDD" id="cd02136">
    <property type="entry name" value="PnbA_NfnB-like"/>
    <property type="match status" value="1"/>
</dbReference>
<evidence type="ECO:0000259" key="6">
    <source>
        <dbReference type="Pfam" id="PF00881"/>
    </source>
</evidence>
<name>A0ABY7VS22_9BACT</name>
<keyword evidence="4" id="KW-0288">FMN</keyword>
<evidence type="ECO:0000313" key="8">
    <source>
        <dbReference type="Proteomes" id="UP001214250"/>
    </source>
</evidence>
<sequence>MRHCVRAFTKEPVLKEQLERAIDYARYAASSKNMQPWQLTICQGNILQSLSKDLIDAVYSGVPPASELGESKENPIPQVYMDRARQCGYSLFQHKAIERHDKEARLEHWCENYRFFGASTVILFYYDHKLPSHCLIDMGIFLERLMHGLEKEGLSSCPQASLVAFPDILKKHIEMPENLSPIFGLSLGHEDPEGKVNQFRTEKLEINDFTKWLN</sequence>
<gene>
    <name evidence="7" type="ORF">PQO03_07940</name>
</gene>
<keyword evidence="8" id="KW-1185">Reference proteome</keyword>
<dbReference type="PANTHER" id="PTHR43673">
    <property type="entry name" value="NAD(P)H NITROREDUCTASE YDGI-RELATED"/>
    <property type="match status" value="1"/>
</dbReference>
<comment type="cofactor">
    <cofactor evidence="1">
        <name>FMN</name>
        <dbReference type="ChEBI" id="CHEBI:58210"/>
    </cofactor>
</comment>
<dbReference type="RefSeq" id="WP_274149359.1">
    <property type="nucleotide sequence ID" value="NZ_CP117811.1"/>
</dbReference>
<keyword evidence="5" id="KW-0560">Oxidoreductase</keyword>
<accession>A0ABY7VS22</accession>
<proteinExistence type="inferred from homology"/>
<dbReference type="InterPro" id="IPR029479">
    <property type="entry name" value="Nitroreductase"/>
</dbReference>
<evidence type="ECO:0000256" key="1">
    <source>
        <dbReference type="ARBA" id="ARBA00001917"/>
    </source>
</evidence>
<reference evidence="7 8" key="1">
    <citation type="submission" date="2023-02" db="EMBL/GenBank/DDBJ databases">
        <title>Genome sequence of Lentisphaera profundi SAORIC-696.</title>
        <authorList>
            <person name="Kim e."/>
            <person name="Cho J.-C."/>
            <person name="Choi A."/>
            <person name="Kang I."/>
        </authorList>
    </citation>
    <scope>NUCLEOTIDE SEQUENCE [LARGE SCALE GENOMIC DNA]</scope>
    <source>
        <strain evidence="7 8">SAORIC-696</strain>
    </source>
</reference>
<dbReference type="InterPro" id="IPR000415">
    <property type="entry name" value="Nitroreductase-like"/>
</dbReference>
<protein>
    <submittedName>
        <fullName evidence="7">Nitroreductase</fullName>
    </submittedName>
</protein>
<keyword evidence="3" id="KW-0285">Flavoprotein</keyword>
<evidence type="ECO:0000256" key="3">
    <source>
        <dbReference type="ARBA" id="ARBA00022630"/>
    </source>
</evidence>
<evidence type="ECO:0000313" key="7">
    <source>
        <dbReference type="EMBL" id="WDE95651.1"/>
    </source>
</evidence>
<dbReference type="Proteomes" id="UP001214250">
    <property type="component" value="Chromosome 1"/>
</dbReference>
<dbReference type="EMBL" id="CP117811">
    <property type="protein sequence ID" value="WDE95651.1"/>
    <property type="molecule type" value="Genomic_DNA"/>
</dbReference>
<dbReference type="Gene3D" id="3.40.109.10">
    <property type="entry name" value="NADH Oxidase"/>
    <property type="match status" value="1"/>
</dbReference>
<evidence type="ECO:0000256" key="4">
    <source>
        <dbReference type="ARBA" id="ARBA00022643"/>
    </source>
</evidence>
<dbReference type="SUPFAM" id="SSF55469">
    <property type="entry name" value="FMN-dependent nitroreductase-like"/>
    <property type="match status" value="1"/>
</dbReference>
<organism evidence="7 8">
    <name type="scientific">Lentisphaera profundi</name>
    <dbReference type="NCBI Taxonomy" id="1658616"/>
    <lineage>
        <taxon>Bacteria</taxon>
        <taxon>Pseudomonadati</taxon>
        <taxon>Lentisphaerota</taxon>
        <taxon>Lentisphaeria</taxon>
        <taxon>Lentisphaerales</taxon>
        <taxon>Lentisphaeraceae</taxon>
        <taxon>Lentisphaera</taxon>
    </lineage>
</organism>
<feature type="domain" description="Nitroreductase" evidence="6">
    <location>
        <begin position="2"/>
        <end position="189"/>
    </location>
</feature>
<dbReference type="Pfam" id="PF00881">
    <property type="entry name" value="Nitroreductase"/>
    <property type="match status" value="1"/>
</dbReference>
<evidence type="ECO:0000256" key="2">
    <source>
        <dbReference type="ARBA" id="ARBA00007118"/>
    </source>
</evidence>
<dbReference type="PANTHER" id="PTHR43673:SF2">
    <property type="entry name" value="NITROREDUCTASE"/>
    <property type="match status" value="1"/>
</dbReference>
<evidence type="ECO:0000256" key="5">
    <source>
        <dbReference type="ARBA" id="ARBA00023002"/>
    </source>
</evidence>
<comment type="similarity">
    <text evidence="2">Belongs to the nitroreductase family.</text>
</comment>